<proteinExistence type="predicted"/>
<protein>
    <recommendedName>
        <fullName evidence="3">Alpha-L-arabinofuranosidase</fullName>
    </recommendedName>
</protein>
<sequence>MAQSPSEPLHPSRRAILTGATAGLAGLLVPVVVDRSQAVAAPVIHLASDGIQLDVDAAGVLTFKDGNGVDRITVQHFMIKDEVLGQQRTYGGTPVLVTAQGGGQAAQITYAMAGSASAISVVGTIELTPGRARLRWAVGGSTTLIPTGFMFSRAMVGASAAEQYTPLTLWNRDGGGGIPFETNDGGVYQETFDTTRAYFSLASTNPRYTNASWVHAPATTNGGVSTTDVSLVLGEIRPAAAKTVAARRALGIDTWTEQPFNIWEDATTPMVVRTQLSNGAAAAVTAAVTFWAKDFGGALVADETVQLTIPAGGVVDHAFTVAQPREGITFVEVKAVHGADEALARTTLAILTPYSYQAGEASIFGISNYAWLHEPSVAAVVGLLQKIGVRRVRIAYAPGNPMGYTAGLSPQILDGAGIDHNTQLGNIPIDGTPAEGEAWAFTNTSSAIASGAKYFEVGNELNNPWMQGLKAQQYVDQALAHVRAQLTNAGSSMKILNAGTGGMDFVWIENLKNAGGWDLIDGLAIHPGRGNFTPDYAPDPAEWDPGANGKYWNFLGSLKKANEIIASYGGNKELWLTEAYACTRPNAWWNDTLRHAAENVILSIALALSQNVRGVNWYQLHDSVLFHPQEADPANPEYHYGLMNRDASAKPSLLAFATAARAFDQATFVREFAFADPEIHGLQFVNPDGLYLAVLWSRKDGYILNADHGNTSYYATPEAWVDPWPTKTTMTLPAVGSSVRQVDVIGNETVMPAVSGSVQLTLDGAPRLFWGLAADCDA</sequence>
<keyword evidence="2" id="KW-1185">Reference proteome</keyword>
<gene>
    <name evidence="1" type="ORF">ACFQB0_05430</name>
</gene>
<dbReference type="Proteomes" id="UP001596306">
    <property type="component" value="Unassembled WGS sequence"/>
</dbReference>
<dbReference type="InterPro" id="IPR006311">
    <property type="entry name" value="TAT_signal"/>
</dbReference>
<dbReference type="SUPFAM" id="SSF51445">
    <property type="entry name" value="(Trans)glycosidases"/>
    <property type="match status" value="1"/>
</dbReference>
<evidence type="ECO:0000313" key="2">
    <source>
        <dbReference type="Proteomes" id="UP001596306"/>
    </source>
</evidence>
<accession>A0ABW1VEK7</accession>
<evidence type="ECO:0008006" key="3">
    <source>
        <dbReference type="Google" id="ProtNLM"/>
    </source>
</evidence>
<comment type="caution">
    <text evidence="1">The sequence shown here is derived from an EMBL/GenBank/DDBJ whole genome shotgun (WGS) entry which is preliminary data.</text>
</comment>
<reference evidence="2" key="1">
    <citation type="journal article" date="2019" name="Int. J. Syst. Evol. Microbiol.">
        <title>The Global Catalogue of Microorganisms (GCM) 10K type strain sequencing project: providing services to taxonomists for standard genome sequencing and annotation.</title>
        <authorList>
            <consortium name="The Broad Institute Genomics Platform"/>
            <consortium name="The Broad Institute Genome Sequencing Center for Infectious Disease"/>
            <person name="Wu L."/>
            <person name="Ma J."/>
        </authorList>
    </citation>
    <scope>NUCLEOTIDE SEQUENCE [LARGE SCALE GENOMIC DNA]</scope>
    <source>
        <strain evidence="2">CCUG 43304</strain>
    </source>
</reference>
<organism evidence="1 2">
    <name type="scientific">Luethyella okanaganae</name>
    <dbReference type="NCBI Taxonomy" id="69372"/>
    <lineage>
        <taxon>Bacteria</taxon>
        <taxon>Bacillati</taxon>
        <taxon>Actinomycetota</taxon>
        <taxon>Actinomycetes</taxon>
        <taxon>Micrococcales</taxon>
        <taxon>Microbacteriaceae</taxon>
        <taxon>Luethyella</taxon>
    </lineage>
</organism>
<dbReference type="RefSeq" id="WP_386728527.1">
    <property type="nucleotide sequence ID" value="NZ_JBHSTP010000001.1"/>
</dbReference>
<dbReference type="PROSITE" id="PS51318">
    <property type="entry name" value="TAT"/>
    <property type="match status" value="1"/>
</dbReference>
<dbReference type="InterPro" id="IPR017853">
    <property type="entry name" value="GH"/>
</dbReference>
<dbReference type="EMBL" id="JBHSTP010000001">
    <property type="protein sequence ID" value="MFC6355545.1"/>
    <property type="molecule type" value="Genomic_DNA"/>
</dbReference>
<name>A0ABW1VEK7_9MICO</name>
<dbReference type="Gene3D" id="3.20.20.80">
    <property type="entry name" value="Glycosidases"/>
    <property type="match status" value="1"/>
</dbReference>
<evidence type="ECO:0000313" key="1">
    <source>
        <dbReference type="EMBL" id="MFC6355545.1"/>
    </source>
</evidence>